<dbReference type="EMBL" id="CM055107">
    <property type="protein sequence ID" value="KAJ7526731.1"/>
    <property type="molecule type" value="Genomic_DNA"/>
</dbReference>
<accession>A0ACC2BAJ6</accession>
<gene>
    <name evidence="1" type="ORF">O6H91_16G020600</name>
</gene>
<evidence type="ECO:0000313" key="1">
    <source>
        <dbReference type="EMBL" id="KAJ7526731.1"/>
    </source>
</evidence>
<evidence type="ECO:0000313" key="2">
    <source>
        <dbReference type="Proteomes" id="UP001162992"/>
    </source>
</evidence>
<organism evidence="1 2">
    <name type="scientific">Diphasiastrum complanatum</name>
    <name type="common">Issler's clubmoss</name>
    <name type="synonym">Lycopodium complanatum</name>
    <dbReference type="NCBI Taxonomy" id="34168"/>
    <lineage>
        <taxon>Eukaryota</taxon>
        <taxon>Viridiplantae</taxon>
        <taxon>Streptophyta</taxon>
        <taxon>Embryophyta</taxon>
        <taxon>Tracheophyta</taxon>
        <taxon>Lycopodiopsida</taxon>
        <taxon>Lycopodiales</taxon>
        <taxon>Lycopodiaceae</taxon>
        <taxon>Lycopodioideae</taxon>
        <taxon>Diphasiastrum</taxon>
    </lineage>
</organism>
<reference evidence="2" key="1">
    <citation type="journal article" date="2024" name="Proc. Natl. Acad. Sci. U.S.A.">
        <title>Extraordinary preservation of gene collinearity over three hundred million years revealed in homosporous lycophytes.</title>
        <authorList>
            <person name="Li C."/>
            <person name="Wickell D."/>
            <person name="Kuo L.Y."/>
            <person name="Chen X."/>
            <person name="Nie B."/>
            <person name="Liao X."/>
            <person name="Peng D."/>
            <person name="Ji J."/>
            <person name="Jenkins J."/>
            <person name="Williams M."/>
            <person name="Shu S."/>
            <person name="Plott C."/>
            <person name="Barry K."/>
            <person name="Rajasekar S."/>
            <person name="Grimwood J."/>
            <person name="Han X."/>
            <person name="Sun S."/>
            <person name="Hou Z."/>
            <person name="He W."/>
            <person name="Dai G."/>
            <person name="Sun C."/>
            <person name="Schmutz J."/>
            <person name="Leebens-Mack J.H."/>
            <person name="Li F.W."/>
            <person name="Wang L."/>
        </authorList>
    </citation>
    <scope>NUCLEOTIDE SEQUENCE [LARGE SCALE GENOMIC DNA]</scope>
    <source>
        <strain evidence="2">cv. PW_Plant_1</strain>
    </source>
</reference>
<dbReference type="Proteomes" id="UP001162992">
    <property type="component" value="Chromosome 16"/>
</dbReference>
<keyword evidence="2" id="KW-1185">Reference proteome</keyword>
<comment type="caution">
    <text evidence="1">The sequence shown here is derived from an EMBL/GenBank/DDBJ whole genome shotgun (WGS) entry which is preliminary data.</text>
</comment>
<proteinExistence type="predicted"/>
<name>A0ACC2BAJ6_DIPCM</name>
<sequence length="368" mass="41762">MLLHCLGIEDTIIVLLRYVRCCYVLQIPDWIRVRRQPKTLSRNIESASGEAQALDILGKPPCHRNEDNAITSQTLRVSTIQRRFPHIQPNYSKEDLFPSHEIQTRYGDHIESFPCNGISSIKSFEGRSQKVPDKQTSDMHMEEHPKRDSATESAEDVEAYDENEKKAVDLFLDNNASSAELRKRAVSRKVSCPMQCSSGTAWPLGYHLQPSLPRSYADPERGAGPLAGINSRLKKNVTCFVKTLFRWRSSPVSEDEELSASRFTRFQKLFSSFQQKYMASRKSQSEASNKALQPGGGTRFLKARDTAADDSSVNNPRNTSPRLQHNRDHQINQLSDVKTFTIPRTKCEYWINTDSDYVVLVVCSTTSL</sequence>
<protein>
    <submittedName>
        <fullName evidence="1">Uncharacterized protein</fullName>
    </submittedName>
</protein>